<dbReference type="InterPro" id="IPR032466">
    <property type="entry name" value="Metal_Hydrolase"/>
</dbReference>
<comment type="caution">
    <text evidence="1">The sequence shown here is derived from an EMBL/GenBank/DDBJ whole genome shotgun (WGS) entry which is preliminary data.</text>
</comment>
<organism evidence="1 2">
    <name type="scientific">Erwinia amylovora NBRC 12687 = CFBP 1232</name>
    <dbReference type="NCBI Taxonomy" id="1219359"/>
    <lineage>
        <taxon>Bacteria</taxon>
        <taxon>Pseudomonadati</taxon>
        <taxon>Pseudomonadota</taxon>
        <taxon>Gammaproteobacteria</taxon>
        <taxon>Enterobacterales</taxon>
        <taxon>Erwiniaceae</taxon>
        <taxon>Erwinia</taxon>
    </lineage>
</organism>
<name>A0A831A4A8_ERWAM</name>
<dbReference type="InterPro" id="IPR052349">
    <property type="entry name" value="Metallo-hydrolase_Enzymes"/>
</dbReference>
<accession>A0A831A4A8</accession>
<protein>
    <submittedName>
        <fullName evidence="1">Cytosine deaminase</fullName>
        <ecNumber evidence="1">3.5.4.1</ecNumber>
    </submittedName>
</protein>
<evidence type="ECO:0000313" key="2">
    <source>
        <dbReference type="Proteomes" id="UP000013111"/>
    </source>
</evidence>
<dbReference type="Proteomes" id="UP000013111">
    <property type="component" value="Unassembled WGS sequence"/>
</dbReference>
<evidence type="ECO:0000313" key="1">
    <source>
        <dbReference type="EMBL" id="CCO95452.1"/>
    </source>
</evidence>
<sequence>MLLTRDDVNRRAKQTLKRQFANGIQHVRGHIDIYDPTPTALKAMPEVKQKMASWVDIPQEGILCCPDGEALLELGLLPGADAIGAIPHGVFTYEYGVKWLPAGEYPFAGAF</sequence>
<dbReference type="GO" id="GO:0004131">
    <property type="term" value="F:cytosine deaminase activity"/>
    <property type="evidence" value="ECO:0007669"/>
    <property type="project" value="UniProtKB-EC"/>
</dbReference>
<dbReference type="GO" id="GO:0006209">
    <property type="term" value="P:cytosine catabolic process"/>
    <property type="evidence" value="ECO:0007669"/>
    <property type="project" value="TreeGrafter"/>
</dbReference>
<dbReference type="AlphaFoldDB" id="A0A831A4A8"/>
<dbReference type="EC" id="3.5.4.1" evidence="1"/>
<dbReference type="EMBL" id="CAPB01000040">
    <property type="protein sequence ID" value="CCO95452.1"/>
    <property type="molecule type" value="Genomic_DNA"/>
</dbReference>
<reference evidence="1 2" key="1">
    <citation type="submission" date="2012-11" db="EMBL/GenBank/DDBJ databases">
        <authorList>
            <person name="Linke B."/>
        </authorList>
    </citation>
    <scope>NUCLEOTIDE SEQUENCE [LARGE SCALE GENOMIC DNA]</scope>
    <source>
        <strain evidence="2">CFBP 1232</strain>
    </source>
</reference>
<reference evidence="1 2" key="2">
    <citation type="submission" date="2013-04" db="EMBL/GenBank/DDBJ databases">
        <title>Comparative genomics of 12 strains of Erwinia amylovora identifies a pan-genome with a large conserved core and provides insights into host specificity.</title>
        <authorList>
            <person name="Mann R.A."/>
            <person name="Smits T.H.M."/>
            <person name="Buehlmann A."/>
            <person name="Blom J."/>
            <person name="Goesmann A."/>
            <person name="Frey J.E."/>
            <person name="Plummer K.M."/>
            <person name="Beer S.V."/>
            <person name="Luck J."/>
            <person name="Duffy B."/>
            <person name="Rodoni B."/>
        </authorList>
    </citation>
    <scope>NUCLEOTIDE SEQUENCE [LARGE SCALE GENOMIC DNA]</scope>
    <source>
        <strain evidence="2">CFBP 1232</strain>
    </source>
</reference>
<keyword evidence="1" id="KW-0378">Hydrolase</keyword>
<dbReference type="PANTHER" id="PTHR32027">
    <property type="entry name" value="CYTOSINE DEAMINASE"/>
    <property type="match status" value="1"/>
</dbReference>
<proteinExistence type="predicted"/>
<dbReference type="Gene3D" id="3.20.20.140">
    <property type="entry name" value="Metal-dependent hydrolases"/>
    <property type="match status" value="1"/>
</dbReference>
<dbReference type="PANTHER" id="PTHR32027:SF0">
    <property type="entry name" value="CYTOSINE DEAMINASE"/>
    <property type="match status" value="1"/>
</dbReference>
<dbReference type="SUPFAM" id="SSF51556">
    <property type="entry name" value="Metallo-dependent hydrolases"/>
    <property type="match status" value="1"/>
</dbReference>
<gene>
    <name evidence="1" type="ORF">BN437_3552</name>
</gene>
<dbReference type="GO" id="GO:0035888">
    <property type="term" value="F:isoguanine deaminase activity"/>
    <property type="evidence" value="ECO:0007669"/>
    <property type="project" value="TreeGrafter"/>
</dbReference>